<comment type="similarity">
    <text evidence="2">Belongs to the COG2 family.</text>
</comment>
<evidence type="ECO:0000256" key="2">
    <source>
        <dbReference type="ARBA" id="ARBA00007603"/>
    </source>
</evidence>
<accession>A0A1Y2GNV3</accession>
<evidence type="ECO:0000259" key="11">
    <source>
        <dbReference type="Pfam" id="PF12022"/>
    </source>
</evidence>
<evidence type="ECO:0000256" key="1">
    <source>
        <dbReference type="ARBA" id="ARBA00004395"/>
    </source>
</evidence>
<reference evidence="12 13" key="1">
    <citation type="submission" date="2016-07" db="EMBL/GenBank/DDBJ databases">
        <title>Pervasive Adenine N6-methylation of Active Genes in Fungi.</title>
        <authorList>
            <consortium name="DOE Joint Genome Institute"/>
            <person name="Mondo S.J."/>
            <person name="Dannebaum R.O."/>
            <person name="Kuo R.C."/>
            <person name="Labutti K."/>
            <person name="Haridas S."/>
            <person name="Kuo A."/>
            <person name="Salamov A."/>
            <person name="Ahrendt S.R."/>
            <person name="Lipzen A."/>
            <person name="Sullivan W."/>
            <person name="Andreopoulos W.B."/>
            <person name="Clum A."/>
            <person name="Lindquist E."/>
            <person name="Daum C."/>
            <person name="Ramamoorthy G.K."/>
            <person name="Gryganskyi A."/>
            <person name="Culley D."/>
            <person name="Magnuson J.K."/>
            <person name="James T.Y."/>
            <person name="O'Malley M.A."/>
            <person name="Stajich J.E."/>
            <person name="Spatafora J.W."/>
            <person name="Visel A."/>
            <person name="Grigoriev I.V."/>
        </authorList>
    </citation>
    <scope>NUCLEOTIDE SEQUENCE [LARGE SCALE GENOMIC DNA]</scope>
    <source>
        <strain evidence="12 13">NRRL 3116</strain>
    </source>
</reference>
<feature type="region of interest" description="Disordered" evidence="9">
    <location>
        <begin position="536"/>
        <end position="579"/>
    </location>
</feature>
<dbReference type="GO" id="GO:0006891">
    <property type="term" value="P:intra-Golgi vesicle-mediated transport"/>
    <property type="evidence" value="ECO:0007669"/>
    <property type="project" value="TreeGrafter"/>
</dbReference>
<protein>
    <recommendedName>
        <fullName evidence="3">Conserved oligomeric Golgi complex subunit 2</fullName>
    </recommendedName>
    <alternativeName>
        <fullName evidence="8">Component of oligomeric Golgi complex 2</fullName>
    </alternativeName>
</protein>
<comment type="caution">
    <text evidence="12">The sequence shown here is derived from an EMBL/GenBank/DDBJ whole genome shotgun (WGS) entry which is preliminary data.</text>
</comment>
<dbReference type="PANTHER" id="PTHR12961:SF0">
    <property type="entry name" value="CONSERVED OLIGOMERIC GOLGI COMPLEX SUBUNIT 2"/>
    <property type="match status" value="1"/>
</dbReference>
<organism evidence="12 13">
    <name type="scientific">Lobosporangium transversale</name>
    <dbReference type="NCBI Taxonomy" id="64571"/>
    <lineage>
        <taxon>Eukaryota</taxon>
        <taxon>Fungi</taxon>
        <taxon>Fungi incertae sedis</taxon>
        <taxon>Mucoromycota</taxon>
        <taxon>Mortierellomycotina</taxon>
        <taxon>Mortierellomycetes</taxon>
        <taxon>Mortierellales</taxon>
        <taxon>Mortierellaceae</taxon>
        <taxon>Lobosporangium</taxon>
    </lineage>
</organism>
<dbReference type="GO" id="GO:0015031">
    <property type="term" value="P:protein transport"/>
    <property type="evidence" value="ECO:0007669"/>
    <property type="project" value="UniProtKB-KW"/>
</dbReference>
<evidence type="ECO:0000256" key="4">
    <source>
        <dbReference type="ARBA" id="ARBA00022448"/>
    </source>
</evidence>
<feature type="compositionally biased region" description="Polar residues" evidence="9">
    <location>
        <begin position="11"/>
        <end position="44"/>
    </location>
</feature>
<feature type="compositionally biased region" description="Low complexity" evidence="9">
    <location>
        <begin position="45"/>
        <end position="55"/>
    </location>
</feature>
<dbReference type="OrthoDB" id="332281at2759"/>
<dbReference type="InterPro" id="IPR024602">
    <property type="entry name" value="COG_su2_N"/>
</dbReference>
<dbReference type="RefSeq" id="XP_021881673.1">
    <property type="nucleotide sequence ID" value="XM_022024069.1"/>
</dbReference>
<dbReference type="PANTHER" id="PTHR12961">
    <property type="entry name" value="CONSERVED OLIGOMERIC GOLGI COMPLEX COMPONENT 2"/>
    <property type="match status" value="1"/>
</dbReference>
<dbReference type="Pfam" id="PF12022">
    <property type="entry name" value="COG2_C"/>
    <property type="match status" value="1"/>
</dbReference>
<dbReference type="STRING" id="64571.A0A1Y2GNV3"/>
<evidence type="ECO:0000256" key="3">
    <source>
        <dbReference type="ARBA" id="ARBA00020977"/>
    </source>
</evidence>
<feature type="domain" description="Conserved oligomeric Golgi complex subunit 2 N-terminal" evidence="10">
    <location>
        <begin position="64"/>
        <end position="133"/>
    </location>
</feature>
<dbReference type="Proteomes" id="UP000193648">
    <property type="component" value="Unassembled WGS sequence"/>
</dbReference>
<keyword evidence="6" id="KW-0333">Golgi apparatus</keyword>
<evidence type="ECO:0000256" key="5">
    <source>
        <dbReference type="ARBA" id="ARBA00022927"/>
    </source>
</evidence>
<comment type="subcellular location">
    <subcellularLocation>
        <location evidence="1">Golgi apparatus membrane</location>
        <topology evidence="1">Peripheral membrane protein</topology>
    </subcellularLocation>
</comment>
<name>A0A1Y2GNV3_9FUNG</name>
<dbReference type="InterPro" id="IPR024603">
    <property type="entry name" value="COG_complex_COG2_C"/>
</dbReference>
<dbReference type="GeneID" id="33565913"/>
<dbReference type="GO" id="GO:0000139">
    <property type="term" value="C:Golgi membrane"/>
    <property type="evidence" value="ECO:0007669"/>
    <property type="project" value="UniProtKB-SubCell"/>
</dbReference>
<feature type="region of interest" description="Disordered" evidence="9">
    <location>
        <begin position="1"/>
        <end position="55"/>
    </location>
</feature>
<sequence length="828" mass="92395">MVASTGVADNIRSSRNTADQFPLSTPITTNGNAVAKNSGSSNRPQQSQGASASGSDFSLTIGIDRAALIAPDFDTDEFLSARRHLPLEELKSQLISHMKELKTELIELINSDYADFINLSTNLNGVDRMMEDLRKPLDRMKGDTIIVRSNFQSVIDSLQQKLQHRTEIRERKASLQLLVNISESVAKVEGLLQISSTSEGSVVLRDGSGSPSDSISVAKRLERVAIEYNKLQYLVSKGADLPFVTSIDWRLARIKETMSENLSTVLRSCIKSSHRDEGGMLIKNESMSQCLRTYALIDQTAEAEKVITEELLVPFISKTITRAALTDSSRNQHAKSGQNQQRPLTIIYNQILTFIDSHCSTLLYITQKELKGTNFDIPVNCIWGITTQSILKNIPQILLPGIPDEFHRNYTDTMDFVSKIEELCGTHKSLARLRSQANYQAFMKRWQLPAYFQLRFREISLPVEDVLQMTADNSQRYSSNNVHLPASVAIIHAIERCWSSNVFIYGIAHRFWRFTLQLLARYSIWISINLAKDLDTPKDKPVQSRSSSPAPGSGGSTSWQQTRTMPSAGGLLRPPSSASRASLEETTLQQLSMIVNDIDHVVTRVRGIFDQDIRPKLPVSIADEPTLTASFNQSLEAIRRDVPTVQQRITDLITRHCVDTLASVKSINVRASEGVPREPSQFVPLVLAPLSRYISGSGAVLNNKSRDAWAKEVIVTTTNQYSAILAERLLDIKLSEEATNKLKAAAKSRGGIMSRTPVLPNIFSTSTSEADPNMSTSDKLRLQFVLDVECYRNELIKFDIDPQTFQPFLDLRANVQPYESLLKNSSKQ</sequence>
<dbReference type="AlphaFoldDB" id="A0A1Y2GNV3"/>
<keyword evidence="5" id="KW-0653">Protein transport</keyword>
<evidence type="ECO:0000313" key="13">
    <source>
        <dbReference type="Proteomes" id="UP000193648"/>
    </source>
</evidence>
<evidence type="ECO:0000259" key="10">
    <source>
        <dbReference type="Pfam" id="PF06148"/>
    </source>
</evidence>
<evidence type="ECO:0000313" key="12">
    <source>
        <dbReference type="EMBL" id="ORZ16738.1"/>
    </source>
</evidence>
<evidence type="ECO:0000256" key="8">
    <source>
        <dbReference type="ARBA" id="ARBA00031344"/>
    </source>
</evidence>
<evidence type="ECO:0000256" key="6">
    <source>
        <dbReference type="ARBA" id="ARBA00023034"/>
    </source>
</evidence>
<dbReference type="Pfam" id="PF06148">
    <property type="entry name" value="COG2_N"/>
    <property type="match status" value="1"/>
</dbReference>
<proteinExistence type="inferred from homology"/>
<feature type="domain" description="COG complex component COG2 C-terminal" evidence="11">
    <location>
        <begin position="444"/>
        <end position="788"/>
    </location>
</feature>
<dbReference type="GO" id="GO:0017119">
    <property type="term" value="C:Golgi transport complex"/>
    <property type="evidence" value="ECO:0007669"/>
    <property type="project" value="TreeGrafter"/>
</dbReference>
<keyword evidence="7" id="KW-0472">Membrane</keyword>
<dbReference type="GO" id="GO:0007030">
    <property type="term" value="P:Golgi organization"/>
    <property type="evidence" value="ECO:0007669"/>
    <property type="project" value="InterPro"/>
</dbReference>
<evidence type="ECO:0000256" key="7">
    <source>
        <dbReference type="ARBA" id="ARBA00023136"/>
    </source>
</evidence>
<keyword evidence="13" id="KW-1185">Reference proteome</keyword>
<gene>
    <name evidence="12" type="ORF">BCR41DRAFT_353075</name>
</gene>
<dbReference type="InterPro" id="IPR009316">
    <property type="entry name" value="COG2"/>
</dbReference>
<keyword evidence="4" id="KW-0813">Transport</keyword>
<dbReference type="EMBL" id="MCFF01000017">
    <property type="protein sequence ID" value="ORZ16738.1"/>
    <property type="molecule type" value="Genomic_DNA"/>
</dbReference>
<evidence type="ECO:0000256" key="9">
    <source>
        <dbReference type="SAM" id="MobiDB-lite"/>
    </source>
</evidence>
<dbReference type="InParanoid" id="A0A1Y2GNV3"/>